<dbReference type="PROSITE" id="PS50090">
    <property type="entry name" value="MYB_LIKE"/>
    <property type="match status" value="2"/>
</dbReference>
<keyword evidence="4" id="KW-0539">Nucleus</keyword>
<dbReference type="PANTHER" id="PTHR46621">
    <property type="entry name" value="SNRNA-ACTIVATING PROTEIN COMPLEX SUBUNIT 4"/>
    <property type="match status" value="1"/>
</dbReference>
<feature type="domain" description="HTH myb-type" evidence="7">
    <location>
        <begin position="61"/>
        <end position="110"/>
    </location>
</feature>
<reference evidence="8" key="1">
    <citation type="submission" date="2016-10" db="EMBL/GenBank/DDBJ databases">
        <authorList>
            <person name="Benchimol M."/>
            <person name="Almeida L.G."/>
            <person name="Vasconcelos A.T."/>
            <person name="Perreira-Neves A."/>
            <person name="Rosa I.A."/>
            <person name="Tasca T."/>
            <person name="Bogo M.R."/>
            <person name="de Souza W."/>
        </authorList>
    </citation>
    <scope>NUCLEOTIDE SEQUENCE [LARGE SCALE GENOMIC DNA]</scope>
    <source>
        <strain evidence="8">K</strain>
    </source>
</reference>
<evidence type="ECO:0000256" key="1">
    <source>
        <dbReference type="ARBA" id="ARBA00023015"/>
    </source>
</evidence>
<evidence type="ECO:0000259" key="5">
    <source>
        <dbReference type="PROSITE" id="PS50090"/>
    </source>
</evidence>
<dbReference type="GO" id="GO:0042796">
    <property type="term" value="P:snRNA transcription by RNA polymerase III"/>
    <property type="evidence" value="ECO:0007669"/>
    <property type="project" value="TreeGrafter"/>
</dbReference>
<evidence type="ECO:0000313" key="9">
    <source>
        <dbReference type="Proteomes" id="UP000179807"/>
    </source>
</evidence>
<evidence type="ECO:0000259" key="6">
    <source>
        <dbReference type="PROSITE" id="PS51293"/>
    </source>
</evidence>
<comment type="caution">
    <text evidence="8">The sequence shown here is derived from an EMBL/GenBank/DDBJ whole genome shotgun (WGS) entry which is preliminary data.</text>
</comment>
<feature type="domain" description="Myb-like" evidence="5">
    <location>
        <begin position="56"/>
        <end position="106"/>
    </location>
</feature>
<gene>
    <name evidence="8" type="ORF">TRFO_33939</name>
</gene>
<keyword evidence="9" id="KW-1185">Reference proteome</keyword>
<accession>A0A1J4JPW4</accession>
<dbReference type="Pfam" id="PF13921">
    <property type="entry name" value="Myb_DNA-bind_6"/>
    <property type="match status" value="1"/>
</dbReference>
<dbReference type="InterPro" id="IPR001005">
    <property type="entry name" value="SANT/Myb"/>
</dbReference>
<evidence type="ECO:0000256" key="4">
    <source>
        <dbReference type="ARBA" id="ARBA00023242"/>
    </source>
</evidence>
<keyword evidence="1" id="KW-0805">Transcription regulation</keyword>
<dbReference type="InterPro" id="IPR051575">
    <property type="entry name" value="Myb-like_DNA-bd"/>
</dbReference>
<dbReference type="PROSITE" id="PS51294">
    <property type="entry name" value="HTH_MYB"/>
    <property type="match status" value="2"/>
</dbReference>
<proteinExistence type="predicted"/>
<dbReference type="EMBL" id="MLAK01000998">
    <property type="protein sequence ID" value="OHS99573.1"/>
    <property type="molecule type" value="Genomic_DNA"/>
</dbReference>
<dbReference type="Gene3D" id="1.10.10.60">
    <property type="entry name" value="Homeodomain-like"/>
    <property type="match status" value="2"/>
</dbReference>
<dbReference type="AlphaFoldDB" id="A0A1J4JPW4"/>
<evidence type="ECO:0000256" key="3">
    <source>
        <dbReference type="ARBA" id="ARBA00023163"/>
    </source>
</evidence>
<dbReference type="GO" id="GO:0019185">
    <property type="term" value="C:snRNA-activating protein complex"/>
    <property type="evidence" value="ECO:0007669"/>
    <property type="project" value="TreeGrafter"/>
</dbReference>
<keyword evidence="3" id="KW-0804">Transcription</keyword>
<protein>
    <submittedName>
        <fullName evidence="8">Myb-like DNA-binding domain containing protein</fullName>
    </submittedName>
</protein>
<dbReference type="GO" id="GO:0001006">
    <property type="term" value="F:RNA polymerase III type 3 promoter sequence-specific DNA binding"/>
    <property type="evidence" value="ECO:0007669"/>
    <property type="project" value="TreeGrafter"/>
</dbReference>
<dbReference type="GO" id="GO:0042795">
    <property type="term" value="P:snRNA transcription by RNA polymerase II"/>
    <property type="evidence" value="ECO:0007669"/>
    <property type="project" value="TreeGrafter"/>
</dbReference>
<dbReference type="GeneID" id="94844079"/>
<dbReference type="RefSeq" id="XP_068352710.1">
    <property type="nucleotide sequence ID" value="XM_068509375.1"/>
</dbReference>
<evidence type="ECO:0000256" key="2">
    <source>
        <dbReference type="ARBA" id="ARBA00023125"/>
    </source>
</evidence>
<dbReference type="CDD" id="cd00167">
    <property type="entry name" value="SANT"/>
    <property type="match status" value="2"/>
</dbReference>
<feature type="domain" description="HTH myb-type" evidence="7">
    <location>
        <begin position="1"/>
        <end position="59"/>
    </location>
</feature>
<evidence type="ECO:0000313" key="8">
    <source>
        <dbReference type="EMBL" id="OHS99573.1"/>
    </source>
</evidence>
<evidence type="ECO:0000259" key="7">
    <source>
        <dbReference type="PROSITE" id="PS51294"/>
    </source>
</evidence>
<dbReference type="InterPro" id="IPR009057">
    <property type="entry name" value="Homeodomain-like_sf"/>
</dbReference>
<dbReference type="OrthoDB" id="2143914at2759"/>
<dbReference type="PROSITE" id="PS51293">
    <property type="entry name" value="SANT"/>
    <property type="match status" value="1"/>
</dbReference>
<dbReference type="VEuPathDB" id="TrichDB:TRFO_33939"/>
<dbReference type="SMART" id="SM00717">
    <property type="entry name" value="SANT"/>
    <property type="match status" value="2"/>
</dbReference>
<dbReference type="InterPro" id="IPR017884">
    <property type="entry name" value="SANT_dom"/>
</dbReference>
<keyword evidence="2" id="KW-0238">DNA-binding</keyword>
<feature type="domain" description="Myb-like" evidence="5">
    <location>
        <begin position="5"/>
        <end position="55"/>
    </location>
</feature>
<dbReference type="InterPro" id="IPR017930">
    <property type="entry name" value="Myb_dom"/>
</dbReference>
<organism evidence="8 9">
    <name type="scientific">Tritrichomonas foetus</name>
    <dbReference type="NCBI Taxonomy" id="1144522"/>
    <lineage>
        <taxon>Eukaryota</taxon>
        <taxon>Metamonada</taxon>
        <taxon>Parabasalia</taxon>
        <taxon>Tritrichomonadida</taxon>
        <taxon>Tritrichomonadidae</taxon>
        <taxon>Tritrichomonas</taxon>
    </lineage>
</organism>
<dbReference type="Proteomes" id="UP000179807">
    <property type="component" value="Unassembled WGS sequence"/>
</dbReference>
<dbReference type="SUPFAM" id="SSF46689">
    <property type="entry name" value="Homeodomain-like"/>
    <property type="match status" value="1"/>
</dbReference>
<feature type="domain" description="SANT" evidence="6">
    <location>
        <begin position="14"/>
        <end position="54"/>
    </location>
</feature>
<name>A0A1J4JPW4_9EUKA</name>
<dbReference type="PANTHER" id="PTHR46621:SF1">
    <property type="entry name" value="SNRNA-ACTIVATING PROTEIN COMPLEX SUBUNIT 4"/>
    <property type="match status" value="1"/>
</dbReference>
<dbReference type="GO" id="GO:0000978">
    <property type="term" value="F:RNA polymerase II cis-regulatory region sequence-specific DNA binding"/>
    <property type="evidence" value="ECO:0007669"/>
    <property type="project" value="TreeGrafter"/>
</dbReference>
<sequence>MFNIKIRATRNLFTEEEDKLLLKYVEMYGKNWMKISSLIPNRTTRQCRERYLKYLSPDLTHVKWTPEEDKLLMEKVSIYGNKWNNLLVFFKGRTDINLRNRWMLLKRRAEKHAEKVEQEALSSPKMIESTDEDYPQLCDFTEEFCFSDSFDEFELNFDNVFE</sequence>